<gene>
    <name evidence="6" type="ORF">J1N35_036719</name>
</gene>
<evidence type="ECO:0000259" key="4">
    <source>
        <dbReference type="Pfam" id="PF00931"/>
    </source>
</evidence>
<evidence type="ECO:0000256" key="1">
    <source>
        <dbReference type="ARBA" id="ARBA00022737"/>
    </source>
</evidence>
<dbReference type="GO" id="GO:0006952">
    <property type="term" value="P:defense response"/>
    <property type="evidence" value="ECO:0007669"/>
    <property type="project" value="UniProtKB-KW"/>
</dbReference>
<keyword evidence="1" id="KW-0677">Repeat</keyword>
<accession>A0A9D3ZL74</accession>
<comment type="caution">
    <text evidence="6">The sequence shown here is derived from an EMBL/GenBank/DDBJ whole genome shotgun (WGS) entry which is preliminary data.</text>
</comment>
<evidence type="ECO:0000313" key="7">
    <source>
        <dbReference type="Proteomes" id="UP000828251"/>
    </source>
</evidence>
<reference evidence="6 7" key="1">
    <citation type="journal article" date="2021" name="Plant Biotechnol. J.">
        <title>Multi-omics assisted identification of the key and species-specific regulatory components of drought-tolerant mechanisms in Gossypium stocksii.</title>
        <authorList>
            <person name="Yu D."/>
            <person name="Ke L."/>
            <person name="Zhang D."/>
            <person name="Wu Y."/>
            <person name="Sun Y."/>
            <person name="Mei J."/>
            <person name="Sun J."/>
            <person name="Sun Y."/>
        </authorList>
    </citation>
    <scope>NUCLEOTIDE SEQUENCE [LARGE SCALE GENOMIC DNA]</scope>
    <source>
        <strain evidence="7">cv. E1</strain>
        <tissue evidence="6">Leaf</tissue>
    </source>
</reference>
<dbReference type="PANTHER" id="PTHR19338">
    <property type="entry name" value="TRANSLOCASE OF INNER MITOCHONDRIAL MEMBRANE 13 HOMOLOG"/>
    <property type="match status" value="1"/>
</dbReference>
<evidence type="ECO:0000256" key="3">
    <source>
        <dbReference type="ARBA" id="ARBA00022821"/>
    </source>
</evidence>
<dbReference type="AlphaFoldDB" id="A0A9D3ZL74"/>
<feature type="domain" description="NB-ARC" evidence="4">
    <location>
        <begin position="150"/>
        <end position="250"/>
    </location>
</feature>
<dbReference type="InterPro" id="IPR002182">
    <property type="entry name" value="NB-ARC"/>
</dbReference>
<dbReference type="Gene3D" id="1.20.5.4130">
    <property type="match status" value="1"/>
</dbReference>
<name>A0A9D3ZL74_9ROSI</name>
<keyword evidence="7" id="KW-1185">Reference proteome</keyword>
<dbReference type="EMBL" id="JAIQCV010000011">
    <property type="protein sequence ID" value="KAH1045935.1"/>
    <property type="molecule type" value="Genomic_DNA"/>
</dbReference>
<dbReference type="PANTHER" id="PTHR19338:SF73">
    <property type="entry name" value="DISEASE RESISTANCE PROTEIN RGA2-LIKE"/>
    <property type="match status" value="1"/>
</dbReference>
<evidence type="ECO:0000259" key="5">
    <source>
        <dbReference type="Pfam" id="PF18052"/>
    </source>
</evidence>
<organism evidence="6 7">
    <name type="scientific">Gossypium stocksii</name>
    <dbReference type="NCBI Taxonomy" id="47602"/>
    <lineage>
        <taxon>Eukaryota</taxon>
        <taxon>Viridiplantae</taxon>
        <taxon>Streptophyta</taxon>
        <taxon>Embryophyta</taxon>
        <taxon>Tracheophyta</taxon>
        <taxon>Spermatophyta</taxon>
        <taxon>Magnoliopsida</taxon>
        <taxon>eudicotyledons</taxon>
        <taxon>Gunneridae</taxon>
        <taxon>Pentapetalae</taxon>
        <taxon>rosids</taxon>
        <taxon>malvids</taxon>
        <taxon>Malvales</taxon>
        <taxon>Malvaceae</taxon>
        <taxon>Malvoideae</taxon>
        <taxon>Gossypium</taxon>
    </lineage>
</organism>
<evidence type="ECO:0000313" key="6">
    <source>
        <dbReference type="EMBL" id="KAH1045935.1"/>
    </source>
</evidence>
<dbReference type="InterPro" id="IPR027417">
    <property type="entry name" value="P-loop_NTPase"/>
</dbReference>
<dbReference type="Pfam" id="PF18052">
    <property type="entry name" value="Rx_N"/>
    <property type="match status" value="1"/>
</dbReference>
<proteinExistence type="predicted"/>
<feature type="domain" description="Disease resistance N-terminal" evidence="5">
    <location>
        <begin position="20"/>
        <end position="108"/>
    </location>
</feature>
<sequence>MSLLEAFSVIREVVVSKVFDFLLDKLASSELLQFATGKEVQEAIHKLDMELKEIRAVLDDAEERQVKEKSVKNWLTNLQNLAYDVEDALDEFATEIGRRNLMMERRGCSNLEPQRNQLQFKVIDCKRPKRLEERLQPTSVEIESHVHGRDKDKQTMLDLLLKSDNEANFVIPIVGMGGIGKTTLAQLVYNDASIQNHFNLKAWVCVSDGFDVMRITKEILQSVTSKPCDDNDLIRVQEKLKKVLLEKKILDYFR</sequence>
<dbReference type="InterPro" id="IPR041118">
    <property type="entry name" value="Rx_N"/>
</dbReference>
<dbReference type="Pfam" id="PF00931">
    <property type="entry name" value="NB-ARC"/>
    <property type="match status" value="1"/>
</dbReference>
<evidence type="ECO:0000256" key="2">
    <source>
        <dbReference type="ARBA" id="ARBA00022741"/>
    </source>
</evidence>
<dbReference type="Gene3D" id="3.40.50.300">
    <property type="entry name" value="P-loop containing nucleotide triphosphate hydrolases"/>
    <property type="match status" value="1"/>
</dbReference>
<dbReference type="OrthoDB" id="996578at2759"/>
<keyword evidence="3" id="KW-0611">Plant defense</keyword>
<keyword evidence="2" id="KW-0547">Nucleotide-binding</keyword>
<dbReference type="SUPFAM" id="SSF52540">
    <property type="entry name" value="P-loop containing nucleoside triphosphate hydrolases"/>
    <property type="match status" value="1"/>
</dbReference>
<dbReference type="GO" id="GO:0043531">
    <property type="term" value="F:ADP binding"/>
    <property type="evidence" value="ECO:0007669"/>
    <property type="project" value="InterPro"/>
</dbReference>
<protein>
    <submittedName>
        <fullName evidence="6">Uncharacterized protein</fullName>
    </submittedName>
</protein>
<dbReference type="Proteomes" id="UP000828251">
    <property type="component" value="Unassembled WGS sequence"/>
</dbReference>